<dbReference type="EMBL" id="VRYY01000275">
    <property type="protein sequence ID" value="MBG3877366.1"/>
    <property type="molecule type" value="Genomic_DNA"/>
</dbReference>
<protein>
    <submittedName>
        <fullName evidence="2">tRNA-dihydrouridine synthase family protein</fullName>
    </submittedName>
</protein>
<evidence type="ECO:0000256" key="1">
    <source>
        <dbReference type="SAM" id="MobiDB-lite"/>
    </source>
</evidence>
<dbReference type="Proteomes" id="UP001194469">
    <property type="component" value="Unassembled WGS sequence"/>
</dbReference>
<reference evidence="2 3" key="1">
    <citation type="submission" date="2019-08" db="EMBL/GenBank/DDBJ databases">
        <authorList>
            <person name="Luo N."/>
        </authorList>
    </citation>
    <scope>NUCLEOTIDE SEQUENCE [LARGE SCALE GENOMIC DNA]</scope>
    <source>
        <strain evidence="2 3">NCIMB 9442</strain>
    </source>
</reference>
<feature type="region of interest" description="Disordered" evidence="1">
    <location>
        <begin position="1"/>
        <end position="21"/>
    </location>
</feature>
<evidence type="ECO:0000313" key="3">
    <source>
        <dbReference type="Proteomes" id="UP001194469"/>
    </source>
</evidence>
<sequence length="69" mass="6998">MPKKSPPNLSPHDAMTDPAFPVTAVTPVPSDTQTGIAPSVSSGPAALAARLRAPLTVGGRTVPGRLWLA</sequence>
<organism evidence="2 3">
    <name type="scientific">Nitratidesulfovibrio oxamicus</name>
    <dbReference type="NCBI Taxonomy" id="32016"/>
    <lineage>
        <taxon>Bacteria</taxon>
        <taxon>Pseudomonadati</taxon>
        <taxon>Thermodesulfobacteriota</taxon>
        <taxon>Desulfovibrionia</taxon>
        <taxon>Desulfovibrionales</taxon>
        <taxon>Desulfovibrionaceae</taxon>
        <taxon>Nitratidesulfovibrio</taxon>
    </lineage>
</organism>
<name>A0ABS0J5Z1_9BACT</name>
<keyword evidence="3" id="KW-1185">Reference proteome</keyword>
<feature type="non-terminal residue" evidence="2">
    <location>
        <position position="69"/>
    </location>
</feature>
<comment type="caution">
    <text evidence="2">The sequence shown here is derived from an EMBL/GenBank/DDBJ whole genome shotgun (WGS) entry which is preliminary data.</text>
</comment>
<proteinExistence type="predicted"/>
<evidence type="ECO:0000313" key="2">
    <source>
        <dbReference type="EMBL" id="MBG3877366.1"/>
    </source>
</evidence>
<accession>A0ABS0J5Z1</accession>
<gene>
    <name evidence="2" type="ORF">FVW20_10125</name>
</gene>